<proteinExistence type="predicted"/>
<evidence type="ECO:0000313" key="2">
    <source>
        <dbReference type="EMBL" id="JAS13549.1"/>
    </source>
</evidence>
<dbReference type="EMBL" id="GEDC01023749">
    <property type="protein sequence ID" value="JAS13549.1"/>
    <property type="molecule type" value="Transcribed_RNA"/>
</dbReference>
<organism evidence="1">
    <name type="scientific">Clastoptera arizonana</name>
    <name type="common">Arizona spittle bug</name>
    <dbReference type="NCBI Taxonomy" id="38151"/>
    <lineage>
        <taxon>Eukaryota</taxon>
        <taxon>Metazoa</taxon>
        <taxon>Ecdysozoa</taxon>
        <taxon>Arthropoda</taxon>
        <taxon>Hexapoda</taxon>
        <taxon>Insecta</taxon>
        <taxon>Pterygota</taxon>
        <taxon>Neoptera</taxon>
        <taxon>Paraneoptera</taxon>
        <taxon>Hemiptera</taxon>
        <taxon>Auchenorrhyncha</taxon>
        <taxon>Cercopoidea</taxon>
        <taxon>Clastopteridae</taxon>
        <taxon>Clastoptera</taxon>
    </lineage>
</organism>
<dbReference type="Gene3D" id="3.30.420.10">
    <property type="entry name" value="Ribonuclease H-like superfamily/Ribonuclease H"/>
    <property type="match status" value="1"/>
</dbReference>
<reference evidence="1" key="1">
    <citation type="submission" date="2015-12" db="EMBL/GenBank/DDBJ databases">
        <title>De novo transcriptome assembly of four potential Pierce s Disease insect vectors from Arizona vineyards.</title>
        <authorList>
            <person name="Tassone E.E."/>
        </authorList>
    </citation>
    <scope>NUCLEOTIDE SEQUENCE</scope>
</reference>
<dbReference type="AlphaFoldDB" id="A0A1B6BYI4"/>
<sequence>MLAKIDENDFLKNVIFSDVATFHVNGTVNRHNCRMWGSQPPHEFIEHQRDTPKVNVWCGLMHDRVIGPFIFIEKTINGDIYCFMLEEYVFLHLNDIVEEKGLCYFQQDGAPPHFSLRMCEVLNAQLGNRWIGRAYSMASKKP</sequence>
<dbReference type="PANTHER" id="PTHR47326">
    <property type="entry name" value="TRANSPOSABLE ELEMENT TC3 TRANSPOSASE-LIKE PROTEIN"/>
    <property type="match status" value="1"/>
</dbReference>
<dbReference type="GO" id="GO:0003676">
    <property type="term" value="F:nucleic acid binding"/>
    <property type="evidence" value="ECO:0007669"/>
    <property type="project" value="InterPro"/>
</dbReference>
<dbReference type="EMBL" id="GEDC01031184">
    <property type="protein sequence ID" value="JAS06114.1"/>
    <property type="molecule type" value="Transcribed_RNA"/>
</dbReference>
<dbReference type="InterPro" id="IPR036397">
    <property type="entry name" value="RNaseH_sf"/>
</dbReference>
<gene>
    <name evidence="1" type="ORF">g.123</name>
    <name evidence="2" type="ORF">g.124</name>
</gene>
<accession>A0A1B6BYI4</accession>
<protein>
    <recommendedName>
        <fullName evidence="3">Tc1-like transposase DDE domain-containing protein</fullName>
    </recommendedName>
</protein>
<evidence type="ECO:0008006" key="3">
    <source>
        <dbReference type="Google" id="ProtNLM"/>
    </source>
</evidence>
<evidence type="ECO:0000313" key="1">
    <source>
        <dbReference type="EMBL" id="JAS06114.1"/>
    </source>
</evidence>
<dbReference type="PANTHER" id="PTHR47326:SF1">
    <property type="entry name" value="HTH PSQ-TYPE DOMAIN-CONTAINING PROTEIN"/>
    <property type="match status" value="1"/>
</dbReference>
<name>A0A1B6BYI4_9HEMI</name>